<gene>
    <name evidence="2" type="ORF">KAK03_08915</name>
</gene>
<dbReference type="EMBL" id="JAGQDD010000004">
    <property type="protein sequence ID" value="MBQ0930609.1"/>
    <property type="molecule type" value="Genomic_DNA"/>
</dbReference>
<feature type="compositionally biased region" description="Gly residues" evidence="1">
    <location>
        <begin position="215"/>
        <end position="234"/>
    </location>
</feature>
<evidence type="ECO:0000313" key="2">
    <source>
        <dbReference type="EMBL" id="MBQ0930609.1"/>
    </source>
</evidence>
<evidence type="ECO:0000313" key="3">
    <source>
        <dbReference type="Proteomes" id="UP000676246"/>
    </source>
</evidence>
<accession>A0A940Y5K9</accession>
<dbReference type="PIRSF" id="PIRSF032817">
    <property type="entry name" value="UCP032817"/>
    <property type="match status" value="1"/>
</dbReference>
<protein>
    <submittedName>
        <fullName evidence="2">Uncharacterized protein</fullName>
    </submittedName>
</protein>
<keyword evidence="3" id="KW-1185">Reference proteome</keyword>
<proteinExistence type="predicted"/>
<organism evidence="2 3">
    <name type="scientific">Ideonella alba</name>
    <dbReference type="NCBI Taxonomy" id="2824118"/>
    <lineage>
        <taxon>Bacteria</taxon>
        <taxon>Pseudomonadati</taxon>
        <taxon>Pseudomonadota</taxon>
        <taxon>Betaproteobacteria</taxon>
        <taxon>Burkholderiales</taxon>
        <taxon>Sphaerotilaceae</taxon>
        <taxon>Ideonella</taxon>
    </lineage>
</organism>
<evidence type="ECO:0000256" key="1">
    <source>
        <dbReference type="SAM" id="MobiDB-lite"/>
    </source>
</evidence>
<feature type="region of interest" description="Disordered" evidence="1">
    <location>
        <begin position="202"/>
        <end position="234"/>
    </location>
</feature>
<dbReference type="RefSeq" id="WP_210853491.1">
    <property type="nucleotide sequence ID" value="NZ_JAGQDD010000004.1"/>
</dbReference>
<name>A0A940Y5K9_9BURK</name>
<sequence length="234" mass="25358">MQFFLAITALTSVLLAAALWRRYAALRRESHIRHAEFPRGLFEKLKAKHPHLTTKDCQLVAHGLRQFFLAHLKSGRKSVSMPSQVVDDLWHEFILYTRNYQVFCHSAFGRFLHHSPAAILGSDRQRNEGLRRCWWYACKEENINPRSATRLPLLFALDAKLNIPNGFRYVPDCSGVQRAGDPGHGAAATYCGGDFASDAVDGGTDGFADGSSSGSDGGDGGGDGCGGGGCGGGD</sequence>
<dbReference type="Proteomes" id="UP000676246">
    <property type="component" value="Unassembled WGS sequence"/>
</dbReference>
<reference evidence="2 3" key="1">
    <citation type="submission" date="2021-04" db="EMBL/GenBank/DDBJ databases">
        <title>The genome sequence of Ideonella sp. 3Y2.</title>
        <authorList>
            <person name="Liu Y."/>
        </authorList>
    </citation>
    <scope>NUCLEOTIDE SEQUENCE [LARGE SCALE GENOMIC DNA]</scope>
    <source>
        <strain evidence="2 3">3Y2</strain>
    </source>
</reference>
<comment type="caution">
    <text evidence="2">The sequence shown here is derived from an EMBL/GenBank/DDBJ whole genome shotgun (WGS) entry which is preliminary data.</text>
</comment>
<dbReference type="InterPro" id="IPR017008">
    <property type="entry name" value="UCP032817-like"/>
</dbReference>
<dbReference type="AlphaFoldDB" id="A0A940Y5K9"/>